<gene>
    <name evidence="3" type="ORF">Lbru_1511</name>
</gene>
<dbReference type="RefSeq" id="WP_058441579.1">
    <property type="nucleotide sequence ID" value="NZ_CAAAHU010000003.1"/>
</dbReference>
<protein>
    <submittedName>
        <fullName evidence="3">Uncharacterized protein</fullName>
    </submittedName>
</protein>
<keyword evidence="1" id="KW-0175">Coiled coil</keyword>
<accession>A0A0W0SLB4</accession>
<dbReference type="EMBL" id="LNXV01000011">
    <property type="protein sequence ID" value="KTC84150.1"/>
    <property type="molecule type" value="Genomic_DNA"/>
</dbReference>
<feature type="compositionally biased region" description="Polar residues" evidence="2">
    <location>
        <begin position="312"/>
        <end position="323"/>
    </location>
</feature>
<dbReference type="Gene3D" id="1.20.5.1700">
    <property type="match status" value="1"/>
</dbReference>
<evidence type="ECO:0000313" key="3">
    <source>
        <dbReference type="EMBL" id="KTC84150.1"/>
    </source>
</evidence>
<feature type="region of interest" description="Disordered" evidence="2">
    <location>
        <begin position="302"/>
        <end position="323"/>
    </location>
</feature>
<dbReference type="OrthoDB" id="5654301at2"/>
<dbReference type="PATRIC" id="fig|29422.6.peg.1600"/>
<organism evidence="3 4">
    <name type="scientific">Legionella brunensis</name>
    <dbReference type="NCBI Taxonomy" id="29422"/>
    <lineage>
        <taxon>Bacteria</taxon>
        <taxon>Pseudomonadati</taxon>
        <taxon>Pseudomonadota</taxon>
        <taxon>Gammaproteobacteria</taxon>
        <taxon>Legionellales</taxon>
        <taxon>Legionellaceae</taxon>
        <taxon>Legionella</taxon>
    </lineage>
</organism>
<name>A0A0W0SLB4_9GAMM</name>
<feature type="coiled-coil region" evidence="1">
    <location>
        <begin position="181"/>
        <end position="264"/>
    </location>
</feature>
<evidence type="ECO:0000313" key="4">
    <source>
        <dbReference type="Proteomes" id="UP000054742"/>
    </source>
</evidence>
<dbReference type="Proteomes" id="UP000054742">
    <property type="component" value="Unassembled WGS sequence"/>
</dbReference>
<evidence type="ECO:0000256" key="1">
    <source>
        <dbReference type="SAM" id="Coils"/>
    </source>
</evidence>
<dbReference type="STRING" id="29422.Lbru_1511"/>
<evidence type="ECO:0000256" key="2">
    <source>
        <dbReference type="SAM" id="MobiDB-lite"/>
    </source>
</evidence>
<sequence length="323" mass="36868">MSRLQNVILSLCEVIISYSESQSKTNKTYSREELLKKSHLDFMESLQTIINEGTTIYVTRVSLLNYFHFEINRLKPLLEQNAPLSQEDTLIMQQHLQALILNVNKLLNTSQSSTVTINYRKKSEDIPGFIRGMAKGWTLCNSGQIIQDGFIAPLGLLEYSEKTVANFIDCLIKEHQLEVGMPLLSRENGELKKEISTLKENNESLTEANLKLENDKQRMSEEIESLKLDTSTLKEEKGKLEKQYQDAHDEVERLRKEIALLKTSKPSLNFTSKKYYHPFWGMGINGLSAALLPGTINTTEQVEELDPEEKTTSSNPLFNPYSE</sequence>
<comment type="caution">
    <text evidence="3">The sequence shown here is derived from an EMBL/GenBank/DDBJ whole genome shotgun (WGS) entry which is preliminary data.</text>
</comment>
<keyword evidence="4" id="KW-1185">Reference proteome</keyword>
<proteinExistence type="predicted"/>
<reference evidence="3 4" key="1">
    <citation type="submission" date="2015-11" db="EMBL/GenBank/DDBJ databases">
        <title>Genomic analysis of 38 Legionella species identifies large and diverse effector repertoires.</title>
        <authorList>
            <person name="Burstein D."/>
            <person name="Amaro F."/>
            <person name="Zusman T."/>
            <person name="Lifshitz Z."/>
            <person name="Cohen O."/>
            <person name="Gilbert J.A."/>
            <person name="Pupko T."/>
            <person name="Shuman H.A."/>
            <person name="Segal G."/>
        </authorList>
    </citation>
    <scope>NUCLEOTIDE SEQUENCE [LARGE SCALE GENOMIC DNA]</scope>
    <source>
        <strain evidence="3 4">ATCC 43878</strain>
    </source>
</reference>
<dbReference type="AlphaFoldDB" id="A0A0W0SLB4"/>